<evidence type="ECO:0000313" key="4">
    <source>
        <dbReference type="Proteomes" id="UP000826271"/>
    </source>
</evidence>
<reference evidence="3" key="1">
    <citation type="submission" date="2019-10" db="EMBL/GenBank/DDBJ databases">
        <authorList>
            <person name="Zhang R."/>
            <person name="Pan Y."/>
            <person name="Wang J."/>
            <person name="Ma R."/>
            <person name="Yu S."/>
        </authorList>
    </citation>
    <scope>NUCLEOTIDE SEQUENCE</scope>
    <source>
        <strain evidence="3">LA-IB0</strain>
        <tissue evidence="3">Leaf</tissue>
    </source>
</reference>
<dbReference type="InterPro" id="IPR008700">
    <property type="entry name" value="TypeIII_avirulence_cleave"/>
</dbReference>
<comment type="caution">
    <text evidence="3">The sequence shown here is derived from an EMBL/GenBank/DDBJ whole genome shotgun (WGS) entry which is preliminary data.</text>
</comment>
<dbReference type="PANTHER" id="PTHR33159:SF47">
    <property type="entry name" value="RIN4 PATHOGENIC TYPE III EFFECTOR AVIRULENCE FACTOR AVR CLEAVAGE SITE DOMAIN-CONTAINING PROTEIN"/>
    <property type="match status" value="1"/>
</dbReference>
<name>A0AAV6Y0E1_9LAMI</name>
<dbReference type="Pfam" id="PF05627">
    <property type="entry name" value="AvrRpt-cleavage"/>
    <property type="match status" value="1"/>
</dbReference>
<dbReference type="InterPro" id="IPR040387">
    <property type="entry name" value="RIN4/NOI4"/>
</dbReference>
<protein>
    <recommendedName>
        <fullName evidence="2">RIN4 pathogenic type III effector avirulence factor Avr cleavage site domain-containing protein</fullName>
    </recommendedName>
</protein>
<dbReference type="Proteomes" id="UP000826271">
    <property type="component" value="Unassembled WGS sequence"/>
</dbReference>
<dbReference type="GO" id="GO:0005886">
    <property type="term" value="C:plasma membrane"/>
    <property type="evidence" value="ECO:0007669"/>
    <property type="project" value="TreeGrafter"/>
</dbReference>
<feature type="domain" description="RIN4 pathogenic type III effector avirulence factor Avr cleavage site" evidence="2">
    <location>
        <begin position="73"/>
        <end position="107"/>
    </location>
</feature>
<sequence>MVATPPCINPCGKALPMISSLCPLISRVYKALEHNGKVIGYSMDLIKYPTSWSKPPCEIYYALQDEERITDGEKGRPLPKFGEWDVNNPASADGFTVIFAKARDEKKATGTVAGGAVPQPRNENVPQPHQSYQEPRKEADAFRAEKWETYHADL</sequence>
<dbReference type="EMBL" id="WHWC01000004">
    <property type="protein sequence ID" value="KAG8384908.1"/>
    <property type="molecule type" value="Genomic_DNA"/>
</dbReference>
<evidence type="ECO:0000259" key="2">
    <source>
        <dbReference type="Pfam" id="PF05627"/>
    </source>
</evidence>
<organism evidence="3 4">
    <name type="scientific">Buddleja alternifolia</name>
    <dbReference type="NCBI Taxonomy" id="168488"/>
    <lineage>
        <taxon>Eukaryota</taxon>
        <taxon>Viridiplantae</taxon>
        <taxon>Streptophyta</taxon>
        <taxon>Embryophyta</taxon>
        <taxon>Tracheophyta</taxon>
        <taxon>Spermatophyta</taxon>
        <taxon>Magnoliopsida</taxon>
        <taxon>eudicotyledons</taxon>
        <taxon>Gunneridae</taxon>
        <taxon>Pentapetalae</taxon>
        <taxon>asterids</taxon>
        <taxon>lamiids</taxon>
        <taxon>Lamiales</taxon>
        <taxon>Scrophulariaceae</taxon>
        <taxon>Buddlejeae</taxon>
        <taxon>Buddleja</taxon>
    </lineage>
</organism>
<proteinExistence type="predicted"/>
<evidence type="ECO:0000313" key="3">
    <source>
        <dbReference type="EMBL" id="KAG8384908.1"/>
    </source>
</evidence>
<dbReference type="PANTHER" id="PTHR33159">
    <property type="entry name" value="RPM1-INTERACTING PROTEIN 4 (RIN4) FAMILY PROTEIN"/>
    <property type="match status" value="1"/>
</dbReference>
<keyword evidence="4" id="KW-1185">Reference proteome</keyword>
<gene>
    <name evidence="3" type="ORF">BUALT_Bualt04G0167100</name>
</gene>
<feature type="compositionally biased region" description="Polar residues" evidence="1">
    <location>
        <begin position="121"/>
        <end position="133"/>
    </location>
</feature>
<accession>A0AAV6Y0E1</accession>
<feature type="region of interest" description="Disordered" evidence="1">
    <location>
        <begin position="109"/>
        <end position="141"/>
    </location>
</feature>
<evidence type="ECO:0000256" key="1">
    <source>
        <dbReference type="SAM" id="MobiDB-lite"/>
    </source>
</evidence>
<dbReference type="AlphaFoldDB" id="A0AAV6Y0E1"/>